<organism evidence="2 3">
    <name type="scientific">Brevibacterium luteolum</name>
    <dbReference type="NCBI Taxonomy" id="199591"/>
    <lineage>
        <taxon>Bacteria</taxon>
        <taxon>Bacillati</taxon>
        <taxon>Actinomycetota</taxon>
        <taxon>Actinomycetes</taxon>
        <taxon>Micrococcales</taxon>
        <taxon>Brevibacteriaceae</taxon>
        <taxon>Brevibacterium</taxon>
    </lineage>
</organism>
<dbReference type="RefSeq" id="WP_165884236.1">
    <property type="nucleotide sequence ID" value="NZ_CP035810.1"/>
</dbReference>
<dbReference type="AlphaFoldDB" id="A0A6G8KYH2"/>
<dbReference type="SUPFAM" id="SSF51735">
    <property type="entry name" value="NAD(P)-binding Rossmann-fold domains"/>
    <property type="match status" value="1"/>
</dbReference>
<dbReference type="PANTHER" id="PTHR43355">
    <property type="entry name" value="FLAVIN REDUCTASE (NADPH)"/>
    <property type="match status" value="1"/>
</dbReference>
<dbReference type="InterPro" id="IPR036291">
    <property type="entry name" value="NAD(P)-bd_dom_sf"/>
</dbReference>
<evidence type="ECO:0000259" key="1">
    <source>
        <dbReference type="Pfam" id="PF13460"/>
    </source>
</evidence>
<reference evidence="2 3" key="1">
    <citation type="submission" date="2019-02" db="EMBL/GenBank/DDBJ databases">
        <title>Complete Genome Sequence and Methylome Analysis of Brevibacterium luteolum NEB1784.</title>
        <authorList>
            <person name="Fomenkov A."/>
            <person name="Roberts R.J."/>
        </authorList>
    </citation>
    <scope>NUCLEOTIDE SEQUENCE [LARGE SCALE GENOMIC DNA]</scope>
    <source>
        <strain evidence="2 3">NEB1784</strain>
    </source>
</reference>
<evidence type="ECO:0000313" key="3">
    <source>
        <dbReference type="Proteomes" id="UP000501518"/>
    </source>
</evidence>
<dbReference type="Gene3D" id="3.40.50.720">
    <property type="entry name" value="NAD(P)-binding Rossmann-like Domain"/>
    <property type="match status" value="1"/>
</dbReference>
<dbReference type="InterPro" id="IPR016040">
    <property type="entry name" value="NAD(P)-bd_dom"/>
</dbReference>
<sequence length="214" mass="23368">MRITVFGATGMAGSEIVTEGLRRGHHITAGARTRRDTMHHERLTPVQIDVADTSKVERLLTTADSAVLTVRMPPGREQEIVDLTESALNAAKTTGAPMFVIGGSAPLRSPNNPSQRAIDDRAFVPQEWVPIASASLEQFETCREHSNQNWTYISPPALFERGNRTGTYRRGNDTLLVNPDGTSMISAADFAIAVLDELERPSGEQHFTVVSSPM</sequence>
<proteinExistence type="predicted"/>
<dbReference type="Proteomes" id="UP000501518">
    <property type="component" value="Chromosome"/>
</dbReference>
<evidence type="ECO:0000313" key="2">
    <source>
        <dbReference type="EMBL" id="QIN29857.1"/>
    </source>
</evidence>
<name>A0A6G8KYH2_9MICO</name>
<dbReference type="KEGG" id="blut:EW640_11675"/>
<dbReference type="PANTHER" id="PTHR43355:SF2">
    <property type="entry name" value="FLAVIN REDUCTASE (NADPH)"/>
    <property type="match status" value="1"/>
</dbReference>
<gene>
    <name evidence="2" type="ORF">EW640_11675</name>
</gene>
<dbReference type="InterPro" id="IPR051606">
    <property type="entry name" value="Polyketide_Oxido-like"/>
</dbReference>
<dbReference type="EMBL" id="CP035810">
    <property type="protein sequence ID" value="QIN29857.1"/>
    <property type="molecule type" value="Genomic_DNA"/>
</dbReference>
<feature type="domain" description="NAD(P)-binding" evidence="1">
    <location>
        <begin position="7"/>
        <end position="197"/>
    </location>
</feature>
<protein>
    <submittedName>
        <fullName evidence="2">NAD-dependent epimerase/dehydratase family protein</fullName>
    </submittedName>
</protein>
<dbReference type="GO" id="GO:0016646">
    <property type="term" value="F:oxidoreductase activity, acting on the CH-NH group of donors, NAD or NADP as acceptor"/>
    <property type="evidence" value="ECO:0007669"/>
    <property type="project" value="TreeGrafter"/>
</dbReference>
<dbReference type="Pfam" id="PF13460">
    <property type="entry name" value="NAD_binding_10"/>
    <property type="match status" value="1"/>
</dbReference>
<accession>A0A6G8KYH2</accession>